<dbReference type="InterPro" id="IPR009057">
    <property type="entry name" value="Homeodomain-like_sf"/>
</dbReference>
<evidence type="ECO:0000256" key="1">
    <source>
        <dbReference type="ARBA" id="ARBA00023125"/>
    </source>
</evidence>
<evidence type="ECO:0000259" key="4">
    <source>
        <dbReference type="PROSITE" id="PS50977"/>
    </source>
</evidence>
<keyword evidence="1 2" id="KW-0238">DNA-binding</keyword>
<dbReference type="RefSeq" id="WP_252805895.1">
    <property type="nucleotide sequence ID" value="NZ_BAAABM010000054.1"/>
</dbReference>
<dbReference type="EMBL" id="BAAABM010000054">
    <property type="protein sequence ID" value="GAA0361031.1"/>
    <property type="molecule type" value="Genomic_DNA"/>
</dbReference>
<dbReference type="Proteomes" id="UP001501822">
    <property type="component" value="Unassembled WGS sequence"/>
</dbReference>
<feature type="DNA-binding region" description="H-T-H motif" evidence="2">
    <location>
        <begin position="77"/>
        <end position="96"/>
    </location>
</feature>
<evidence type="ECO:0000256" key="2">
    <source>
        <dbReference type="PROSITE-ProRule" id="PRU00335"/>
    </source>
</evidence>
<feature type="region of interest" description="Disordered" evidence="3">
    <location>
        <begin position="1"/>
        <end position="54"/>
    </location>
</feature>
<evidence type="ECO:0000313" key="5">
    <source>
        <dbReference type="EMBL" id="GAA0361031.1"/>
    </source>
</evidence>
<evidence type="ECO:0000313" key="6">
    <source>
        <dbReference type="Proteomes" id="UP001501822"/>
    </source>
</evidence>
<gene>
    <name evidence="5" type="ORF">GCM10010151_58630</name>
</gene>
<sequence length="253" mass="26583">MRDGAPEGGRPCEPHADHTAARRARPADAEAAAARPTGPPGAGRSRPPGADDAAARRTRLMDALVAVVAERGFPRTTIGAVAARAGLPAATFHDHFCDLDDCFLAAYERGTRALLARAETAYRAEASWPAAVRAGLRAALELAAAEPALARMCVIDASTAGPRVHRARQAFLARFRSFLGGPGIPRIPGEIRNAIIGGVYTMVYNHVESDRTAELPDLADPLADFLLAFYREGGSPAPSWAAASSRPRGSSAK</sequence>
<dbReference type="SUPFAM" id="SSF46689">
    <property type="entry name" value="Homeodomain-like"/>
    <property type="match status" value="1"/>
</dbReference>
<feature type="compositionally biased region" description="Low complexity" evidence="3">
    <location>
        <begin position="29"/>
        <end position="52"/>
    </location>
</feature>
<dbReference type="Gene3D" id="1.10.357.10">
    <property type="entry name" value="Tetracycline Repressor, domain 2"/>
    <property type="match status" value="1"/>
</dbReference>
<comment type="caution">
    <text evidence="5">The sequence shown here is derived from an EMBL/GenBank/DDBJ whole genome shotgun (WGS) entry which is preliminary data.</text>
</comment>
<feature type="compositionally biased region" description="Basic and acidic residues" evidence="3">
    <location>
        <begin position="1"/>
        <end position="28"/>
    </location>
</feature>
<dbReference type="PANTHER" id="PTHR30055:SF226">
    <property type="entry name" value="HTH-TYPE TRANSCRIPTIONAL REGULATOR PKSA"/>
    <property type="match status" value="1"/>
</dbReference>
<keyword evidence="6" id="KW-1185">Reference proteome</keyword>
<evidence type="ECO:0000256" key="3">
    <source>
        <dbReference type="SAM" id="MobiDB-lite"/>
    </source>
</evidence>
<reference evidence="5 6" key="1">
    <citation type="journal article" date="2019" name="Int. J. Syst. Evol. Microbiol.">
        <title>The Global Catalogue of Microorganisms (GCM) 10K type strain sequencing project: providing services to taxonomists for standard genome sequencing and annotation.</title>
        <authorList>
            <consortium name="The Broad Institute Genomics Platform"/>
            <consortium name="The Broad Institute Genome Sequencing Center for Infectious Disease"/>
            <person name="Wu L."/>
            <person name="Ma J."/>
        </authorList>
    </citation>
    <scope>NUCLEOTIDE SEQUENCE [LARGE SCALE GENOMIC DNA]</scope>
    <source>
        <strain evidence="5 6">JCM 3146</strain>
    </source>
</reference>
<dbReference type="Pfam" id="PF00440">
    <property type="entry name" value="TetR_N"/>
    <property type="match status" value="1"/>
</dbReference>
<organism evidence="5 6">
    <name type="scientific">Actinoallomurus spadix</name>
    <dbReference type="NCBI Taxonomy" id="79912"/>
    <lineage>
        <taxon>Bacteria</taxon>
        <taxon>Bacillati</taxon>
        <taxon>Actinomycetota</taxon>
        <taxon>Actinomycetes</taxon>
        <taxon>Streptosporangiales</taxon>
        <taxon>Thermomonosporaceae</taxon>
        <taxon>Actinoallomurus</taxon>
    </lineage>
</organism>
<dbReference type="PROSITE" id="PS50977">
    <property type="entry name" value="HTH_TETR_2"/>
    <property type="match status" value="1"/>
</dbReference>
<dbReference type="InterPro" id="IPR001647">
    <property type="entry name" value="HTH_TetR"/>
</dbReference>
<feature type="domain" description="HTH tetR-type" evidence="4">
    <location>
        <begin position="54"/>
        <end position="114"/>
    </location>
</feature>
<dbReference type="InterPro" id="IPR050109">
    <property type="entry name" value="HTH-type_TetR-like_transc_reg"/>
</dbReference>
<protein>
    <recommendedName>
        <fullName evidence="4">HTH tetR-type domain-containing protein</fullName>
    </recommendedName>
</protein>
<accession>A0ABN0XD71</accession>
<proteinExistence type="predicted"/>
<name>A0ABN0XD71_9ACTN</name>
<dbReference type="PANTHER" id="PTHR30055">
    <property type="entry name" value="HTH-TYPE TRANSCRIPTIONAL REGULATOR RUTR"/>
    <property type="match status" value="1"/>
</dbReference>